<proteinExistence type="predicted"/>
<protein>
    <submittedName>
        <fullName evidence="1">Uncharacterized protein</fullName>
    </submittedName>
</protein>
<dbReference type="Proteomes" id="UP000814243">
    <property type="component" value="Unassembled WGS sequence"/>
</dbReference>
<name>A0A922MUD2_SPOEX</name>
<reference evidence="1" key="1">
    <citation type="journal article" date="2021" name="G3 (Bethesda)">
        <title>Genome and transcriptome analysis of the beet armyworm Spodoptera exigua reveals targets for pest control. .</title>
        <authorList>
            <person name="Simon S."/>
            <person name="Breeschoten T."/>
            <person name="Jansen H.J."/>
            <person name="Dirks R.P."/>
            <person name="Schranz M.E."/>
            <person name="Ros V.I.D."/>
        </authorList>
    </citation>
    <scope>NUCLEOTIDE SEQUENCE</scope>
    <source>
        <strain evidence="1">TB_SE_WUR_2020</strain>
    </source>
</reference>
<comment type="caution">
    <text evidence="1">The sequence shown here is derived from an EMBL/GenBank/DDBJ whole genome shotgun (WGS) entry which is preliminary data.</text>
</comment>
<evidence type="ECO:0000313" key="1">
    <source>
        <dbReference type="EMBL" id="KAH9642983.1"/>
    </source>
</evidence>
<accession>A0A922MUD2</accession>
<dbReference type="AlphaFoldDB" id="A0A922MUD2"/>
<evidence type="ECO:0000313" key="2">
    <source>
        <dbReference type="Proteomes" id="UP000814243"/>
    </source>
</evidence>
<organism evidence="1 2">
    <name type="scientific">Spodoptera exigua</name>
    <name type="common">Beet armyworm</name>
    <name type="synonym">Noctua fulgens</name>
    <dbReference type="NCBI Taxonomy" id="7107"/>
    <lineage>
        <taxon>Eukaryota</taxon>
        <taxon>Metazoa</taxon>
        <taxon>Ecdysozoa</taxon>
        <taxon>Arthropoda</taxon>
        <taxon>Hexapoda</taxon>
        <taxon>Insecta</taxon>
        <taxon>Pterygota</taxon>
        <taxon>Neoptera</taxon>
        <taxon>Endopterygota</taxon>
        <taxon>Lepidoptera</taxon>
        <taxon>Glossata</taxon>
        <taxon>Ditrysia</taxon>
        <taxon>Noctuoidea</taxon>
        <taxon>Noctuidae</taxon>
        <taxon>Amphipyrinae</taxon>
        <taxon>Spodoptera</taxon>
    </lineage>
</organism>
<dbReference type="EMBL" id="JACEFF010000163">
    <property type="protein sequence ID" value="KAH9642983.1"/>
    <property type="molecule type" value="Genomic_DNA"/>
</dbReference>
<gene>
    <name evidence="1" type="ORF">HF086_013544</name>
</gene>
<sequence>MVFPLFYKKAYTIYTKNIILYIPAKLDKCPICRSVITSYFCIRNDDERDLTELKQQRFFNRRLFNLFHYH</sequence>